<protein>
    <recommendedName>
        <fullName evidence="4">DUF1836 domain-containing protein</fullName>
    </recommendedName>
</protein>
<accession>A0A1T4Q9G9</accession>
<feature type="region of interest" description="Disordered" evidence="1">
    <location>
        <begin position="235"/>
        <end position="273"/>
    </location>
</feature>
<keyword evidence="3" id="KW-1185">Reference proteome</keyword>
<dbReference type="AlphaFoldDB" id="A0A1T4Q9G9"/>
<proteinExistence type="predicted"/>
<evidence type="ECO:0000313" key="3">
    <source>
        <dbReference type="Proteomes" id="UP000189857"/>
    </source>
</evidence>
<dbReference type="RefSeq" id="WP_078788114.1">
    <property type="nucleotide sequence ID" value="NZ_FMTO01000017.1"/>
</dbReference>
<dbReference type="Proteomes" id="UP000189857">
    <property type="component" value="Unassembled WGS sequence"/>
</dbReference>
<name>A0A1T4Q9G9_9FIRM</name>
<sequence>MDDKFNDLKKEIRRLIRLDYIMPEDIPDIELYMDQVIRFMDVHLQRSDRTDGEDDKTLTKTMINNYTKNKILPPPEKKKYSKEHIIMLISIYYLKNIASISDIRKLLDPMMERYFNKKGEDGRSLTEVYSEIFNLERRQYFNIENSIIRADEIAEMKMPEEDDEYLKKMTLVYMLAYDIYSKKRYMEHLIDEIDESEKKRKAKEKAKAVRASVKCAAKKSAAMDKKAAARKVAAKKTAAGKTAVRKTSVSRTGERIKQGSTAKSSGRPNTDTK</sequence>
<evidence type="ECO:0000256" key="1">
    <source>
        <dbReference type="SAM" id="MobiDB-lite"/>
    </source>
</evidence>
<organism evidence="2 3">
    <name type="scientific">Eubacterium ruminantium</name>
    <dbReference type="NCBI Taxonomy" id="42322"/>
    <lineage>
        <taxon>Bacteria</taxon>
        <taxon>Bacillati</taxon>
        <taxon>Bacillota</taxon>
        <taxon>Clostridia</taxon>
        <taxon>Eubacteriales</taxon>
        <taxon>Eubacteriaceae</taxon>
        <taxon>Eubacterium</taxon>
    </lineage>
</organism>
<feature type="compositionally biased region" description="Polar residues" evidence="1">
    <location>
        <begin position="258"/>
        <end position="273"/>
    </location>
</feature>
<dbReference type="PANTHER" id="PTHR40056">
    <property type="entry name" value="HYPOTHETICAL CYTOSOLIC PROTEIN"/>
    <property type="match status" value="1"/>
</dbReference>
<dbReference type="Pfam" id="PF08876">
    <property type="entry name" value="DUF1836"/>
    <property type="match status" value="1"/>
</dbReference>
<dbReference type="InterPro" id="IPR014975">
    <property type="entry name" value="DUF1836"/>
</dbReference>
<reference evidence="2 3" key="1">
    <citation type="submission" date="2017-02" db="EMBL/GenBank/DDBJ databases">
        <authorList>
            <person name="Peterson S.W."/>
        </authorList>
    </citation>
    <scope>NUCLEOTIDE SEQUENCE [LARGE SCALE GENOMIC DNA]</scope>
    <source>
        <strain evidence="2 3">ATCC 17233</strain>
    </source>
</reference>
<gene>
    <name evidence="2" type="ORF">SAMN02745110_02323</name>
</gene>
<evidence type="ECO:0000313" key="2">
    <source>
        <dbReference type="EMBL" id="SKA00402.1"/>
    </source>
</evidence>
<feature type="compositionally biased region" description="Low complexity" evidence="1">
    <location>
        <begin position="235"/>
        <end position="246"/>
    </location>
</feature>
<dbReference type="EMBL" id="FUXA01000017">
    <property type="protein sequence ID" value="SKA00402.1"/>
    <property type="molecule type" value="Genomic_DNA"/>
</dbReference>
<evidence type="ECO:0008006" key="4">
    <source>
        <dbReference type="Google" id="ProtNLM"/>
    </source>
</evidence>
<dbReference type="PANTHER" id="PTHR40056:SF1">
    <property type="entry name" value="DUF1836 DOMAIN-CONTAINING PROTEIN"/>
    <property type="match status" value="1"/>
</dbReference>